<dbReference type="EMBL" id="LJSN01000002">
    <property type="protein sequence ID" value="PNE40724.1"/>
    <property type="molecule type" value="Genomic_DNA"/>
</dbReference>
<proteinExistence type="predicted"/>
<evidence type="ECO:0000313" key="1">
    <source>
        <dbReference type="EMBL" id="PNE40724.1"/>
    </source>
</evidence>
<reference evidence="2" key="1">
    <citation type="submission" date="2015-09" db="EMBL/GenBank/DDBJ databases">
        <authorList>
            <person name="Graham D.E."/>
            <person name="Mahan K.M."/>
            <person name="Klingeman D.M."/>
            <person name="Fida T."/>
            <person name="Giannone R.J."/>
            <person name="Hettich R.L."/>
            <person name="Parry R.J."/>
            <person name="Spain J.C."/>
        </authorList>
    </citation>
    <scope>NUCLEOTIDE SEQUENCE [LARGE SCALE GENOMIC DNA]</scope>
    <source>
        <strain evidence="2">JCM 4701</strain>
    </source>
</reference>
<keyword evidence="2" id="KW-1185">Reference proteome</keyword>
<name>A0A2N8PI47_STRNR</name>
<organism evidence="1 2">
    <name type="scientific">Streptomyces noursei</name>
    <name type="common">Streptomyces albulus</name>
    <dbReference type="NCBI Taxonomy" id="1971"/>
    <lineage>
        <taxon>Bacteria</taxon>
        <taxon>Bacillati</taxon>
        <taxon>Actinomycetota</taxon>
        <taxon>Actinomycetes</taxon>
        <taxon>Kitasatosporales</taxon>
        <taxon>Streptomycetaceae</taxon>
        <taxon>Streptomyces</taxon>
    </lineage>
</organism>
<sequence length="79" mass="8311">MNALRGITWRYAVIALLAVAAVVVGLLRPQLISTAFGAKRKLSATDRVKQGPPPPLFAGAEITLLGDLLGDYELAVSGH</sequence>
<dbReference type="AlphaFoldDB" id="A0A2N8PI47"/>
<dbReference type="RefSeq" id="WP_073446957.1">
    <property type="nucleotide sequence ID" value="NZ_LJSN01000002.1"/>
</dbReference>
<dbReference type="Proteomes" id="UP000236047">
    <property type="component" value="Unassembled WGS sequence"/>
</dbReference>
<accession>A0A2N8PI47</accession>
<protein>
    <submittedName>
        <fullName evidence="1">Uncharacterized protein</fullName>
    </submittedName>
</protein>
<comment type="caution">
    <text evidence="1">The sequence shown here is derived from an EMBL/GenBank/DDBJ whole genome shotgun (WGS) entry which is preliminary data.</text>
</comment>
<evidence type="ECO:0000313" key="2">
    <source>
        <dbReference type="Proteomes" id="UP000236047"/>
    </source>
</evidence>
<gene>
    <name evidence="1" type="ORF">AOB60_07775</name>
</gene>